<keyword evidence="2" id="KW-0732">Signal</keyword>
<dbReference type="AlphaFoldDB" id="A0A1D8GM56"/>
<dbReference type="EMBL" id="CP017269">
    <property type="protein sequence ID" value="AOT71991.1"/>
    <property type="molecule type" value="Genomic_DNA"/>
</dbReference>
<feature type="region of interest" description="Disordered" evidence="1">
    <location>
        <begin position="219"/>
        <end position="243"/>
    </location>
</feature>
<dbReference type="CDD" id="cd15482">
    <property type="entry name" value="Sialidase_non-viral"/>
    <property type="match status" value="1"/>
</dbReference>
<protein>
    <recommendedName>
        <fullName evidence="5">Sortilin N-terminal domain-containing protein</fullName>
    </recommendedName>
</protein>
<dbReference type="Proteomes" id="UP000095743">
    <property type="component" value="Chromosome"/>
</dbReference>
<evidence type="ECO:0000313" key="4">
    <source>
        <dbReference type="Proteomes" id="UP000095743"/>
    </source>
</evidence>
<gene>
    <name evidence="3" type="ORF">Gferi_22085</name>
</gene>
<feature type="region of interest" description="Disordered" evidence="1">
    <location>
        <begin position="166"/>
        <end position="188"/>
    </location>
</feature>
<dbReference type="OrthoDB" id="9812814at2"/>
<feature type="signal peptide" evidence="2">
    <location>
        <begin position="1"/>
        <end position="36"/>
    </location>
</feature>
<organism evidence="3 4">
    <name type="scientific">Geosporobacter ferrireducens</name>
    <dbReference type="NCBI Taxonomy" id="1424294"/>
    <lineage>
        <taxon>Bacteria</taxon>
        <taxon>Bacillati</taxon>
        <taxon>Bacillota</taxon>
        <taxon>Clostridia</taxon>
        <taxon>Peptostreptococcales</taxon>
        <taxon>Thermotaleaceae</taxon>
        <taxon>Geosporobacter</taxon>
    </lineage>
</organism>
<dbReference type="STRING" id="1424294.Gferi_22085"/>
<accession>A0A1D8GM56</accession>
<dbReference type="InterPro" id="IPR015943">
    <property type="entry name" value="WD40/YVTN_repeat-like_dom_sf"/>
</dbReference>
<dbReference type="SUPFAM" id="SSF110296">
    <property type="entry name" value="Oligoxyloglucan reducing end-specific cellobiohydrolase"/>
    <property type="match status" value="1"/>
</dbReference>
<reference evidence="3 4" key="1">
    <citation type="submission" date="2016-09" db="EMBL/GenBank/DDBJ databases">
        <title>Genomic analysis reveals versatility of anaerobic energy metabolism of Geosporobacter ferrireducens IRF9 of phylum Firmicutes.</title>
        <authorList>
            <person name="Kim S.-J."/>
        </authorList>
    </citation>
    <scope>NUCLEOTIDE SEQUENCE [LARGE SCALE GENOMIC DNA]</scope>
    <source>
        <strain evidence="3 4">IRF9</strain>
    </source>
</reference>
<evidence type="ECO:0000313" key="3">
    <source>
        <dbReference type="EMBL" id="AOT71991.1"/>
    </source>
</evidence>
<sequence length="243" mass="25721">MKNKILSTMNTTKKKAGAALLCGALVATIGAGTAFAANPETSILSKIENGVRAYSTDGGQTWSENVPADMPVFNGREGTVMRGMETNGAGYMVKTKDGAGYMVKIENGTKLYSTDGGETWSEDVPEGMSEFNGKEGNVMRMRGMGPDGGAGYMVKVENGTKLYSADGGETWSEDVPEGMPEFNGKEGNVMRMRGMGPDGGAGYMVKVENGIKLYSTDGGETWSEDAPDGWNENVPGGMNIKKK</sequence>
<dbReference type="KEGG" id="gfe:Gferi_22085"/>
<evidence type="ECO:0008006" key="5">
    <source>
        <dbReference type="Google" id="ProtNLM"/>
    </source>
</evidence>
<dbReference type="Gene3D" id="2.130.10.10">
    <property type="entry name" value="YVTN repeat-like/Quinoprotein amine dehydrogenase"/>
    <property type="match status" value="1"/>
</dbReference>
<evidence type="ECO:0000256" key="1">
    <source>
        <dbReference type="SAM" id="MobiDB-lite"/>
    </source>
</evidence>
<dbReference type="InterPro" id="IPR002860">
    <property type="entry name" value="BNR_rpt"/>
</dbReference>
<proteinExistence type="predicted"/>
<dbReference type="RefSeq" id="WP_069980306.1">
    <property type="nucleotide sequence ID" value="NZ_CP017269.1"/>
</dbReference>
<name>A0A1D8GM56_9FIRM</name>
<feature type="chain" id="PRO_5009107521" description="Sortilin N-terminal domain-containing protein" evidence="2">
    <location>
        <begin position="37"/>
        <end position="243"/>
    </location>
</feature>
<keyword evidence="4" id="KW-1185">Reference proteome</keyword>
<evidence type="ECO:0000256" key="2">
    <source>
        <dbReference type="SAM" id="SignalP"/>
    </source>
</evidence>
<dbReference type="Pfam" id="PF02012">
    <property type="entry name" value="BNR"/>
    <property type="match status" value="4"/>
</dbReference>